<sequence>MNNSFAVPKLTKENYGSQEAWEIVDKGYDEPENEGALNQAQKNNLLKARKQDQQASSIIHMGLDEAMFEKVASTTKAKEAWEILQNNFKGVDKVKKVRLQTLRGEFEALHMKEMESVPVISQGFLLL</sequence>
<dbReference type="PANTHER" id="PTHR35317">
    <property type="entry name" value="OS04G0629600 PROTEIN"/>
    <property type="match status" value="1"/>
</dbReference>
<dbReference type="Proteomes" id="UP000077755">
    <property type="component" value="Chromosome 5"/>
</dbReference>
<reference evidence="1" key="1">
    <citation type="journal article" date="2016" name="Nat. Genet.">
        <title>A high-quality carrot genome assembly provides new insights into carotenoid accumulation and asterid genome evolution.</title>
        <authorList>
            <person name="Iorizzo M."/>
            <person name="Ellison S."/>
            <person name="Senalik D."/>
            <person name="Zeng P."/>
            <person name="Satapoomin P."/>
            <person name="Huang J."/>
            <person name="Bowman M."/>
            <person name="Iovene M."/>
            <person name="Sanseverino W."/>
            <person name="Cavagnaro P."/>
            <person name="Yildiz M."/>
            <person name="Macko-Podgorni A."/>
            <person name="Moranska E."/>
            <person name="Grzebelus E."/>
            <person name="Grzebelus D."/>
            <person name="Ashrafi H."/>
            <person name="Zheng Z."/>
            <person name="Cheng S."/>
            <person name="Spooner D."/>
            <person name="Van Deynze A."/>
            <person name="Simon P."/>
        </authorList>
    </citation>
    <scope>NUCLEOTIDE SEQUENCE</scope>
    <source>
        <tissue evidence="1">Leaf</tissue>
    </source>
</reference>
<protein>
    <submittedName>
        <fullName evidence="1">Uncharacterized protein</fullName>
    </submittedName>
</protein>
<accession>A0AAF0X2Q9</accession>
<reference evidence="1" key="2">
    <citation type="submission" date="2022-03" db="EMBL/GenBank/DDBJ databases">
        <title>Draft title - Genomic analysis of global carrot germplasm unveils the trajectory of domestication and the origin of high carotenoid orange carrot.</title>
        <authorList>
            <person name="Iorizzo M."/>
            <person name="Ellison S."/>
            <person name="Senalik D."/>
            <person name="Macko-Podgorni A."/>
            <person name="Grzebelus D."/>
            <person name="Bostan H."/>
            <person name="Rolling W."/>
            <person name="Curaba J."/>
            <person name="Simon P."/>
        </authorList>
    </citation>
    <scope>NUCLEOTIDE SEQUENCE</scope>
    <source>
        <tissue evidence="1">Leaf</tissue>
    </source>
</reference>
<dbReference type="AlphaFoldDB" id="A0AAF0X2Q9"/>
<organism evidence="1 2">
    <name type="scientific">Daucus carota subsp. sativus</name>
    <name type="common">Carrot</name>
    <dbReference type="NCBI Taxonomy" id="79200"/>
    <lineage>
        <taxon>Eukaryota</taxon>
        <taxon>Viridiplantae</taxon>
        <taxon>Streptophyta</taxon>
        <taxon>Embryophyta</taxon>
        <taxon>Tracheophyta</taxon>
        <taxon>Spermatophyta</taxon>
        <taxon>Magnoliopsida</taxon>
        <taxon>eudicotyledons</taxon>
        <taxon>Gunneridae</taxon>
        <taxon>Pentapetalae</taxon>
        <taxon>asterids</taxon>
        <taxon>campanulids</taxon>
        <taxon>Apiales</taxon>
        <taxon>Apiaceae</taxon>
        <taxon>Apioideae</taxon>
        <taxon>Scandiceae</taxon>
        <taxon>Daucinae</taxon>
        <taxon>Daucus</taxon>
        <taxon>Daucus sect. Daucus</taxon>
    </lineage>
</organism>
<keyword evidence="2" id="KW-1185">Reference proteome</keyword>
<evidence type="ECO:0000313" key="2">
    <source>
        <dbReference type="Proteomes" id="UP000077755"/>
    </source>
</evidence>
<dbReference type="EMBL" id="CP093347">
    <property type="protein sequence ID" value="WOH00085.1"/>
    <property type="molecule type" value="Genomic_DNA"/>
</dbReference>
<dbReference type="Pfam" id="PF14223">
    <property type="entry name" value="Retrotran_gag_2"/>
    <property type="match status" value="1"/>
</dbReference>
<evidence type="ECO:0000313" key="1">
    <source>
        <dbReference type="EMBL" id="WOH00085.1"/>
    </source>
</evidence>
<name>A0AAF0X2Q9_DAUCS</name>
<proteinExistence type="predicted"/>
<dbReference type="PANTHER" id="PTHR35317:SF28">
    <property type="entry name" value="ZINC FINGER, CCHC-TYPE, RIBONUCLEASE H-LIKE DOMAIN, GAG-PRE-INTEGRASE DOMAIN PROTEIN-RELATED"/>
    <property type="match status" value="1"/>
</dbReference>
<gene>
    <name evidence="1" type="ORF">DCAR_0519441</name>
</gene>